<name>A0AC61DBL8_9FIRM</name>
<evidence type="ECO:0000313" key="2">
    <source>
        <dbReference type="Proteomes" id="UP000224460"/>
    </source>
</evidence>
<protein>
    <submittedName>
        <fullName evidence="1">Uncharacterized protein</fullName>
    </submittedName>
</protein>
<evidence type="ECO:0000313" key="1">
    <source>
        <dbReference type="EMBL" id="PHV70340.1"/>
    </source>
</evidence>
<dbReference type="EMBL" id="PEDL01000011">
    <property type="protein sequence ID" value="PHV70340.1"/>
    <property type="molecule type" value="Genomic_DNA"/>
</dbReference>
<proteinExistence type="predicted"/>
<gene>
    <name evidence="1" type="ORF">CS063_10635</name>
</gene>
<keyword evidence="2" id="KW-1185">Reference proteome</keyword>
<sequence length="462" mass="52449">MKKQIILPVITTICLIGLIICWETFILAFKLSKGGTINHLESSIYIQTIYKIIGVLIVAAIAIAWLLSRIIDQVIGPMKELRRDAASFRAGEYNHQLRYYSIEEVQALANALDNMGDELNGTIRRLKHQINKAESVLAALDEGMVVMDTEGYVTEVNAMASELLNLRIAKYYKNHVTTIIRQEKLKRLIDNAVTAKKYDGMEITLGEKIVYATILPVGEGERVDEYLLILRDITQIKALEEVKYQFVTNVSHELKTPLTSIQGFIETLKDGAIEDKVVAMRFLNIIDIEARRLYRLIQDILLLSEIENRERREVGDVVVEDAIRHVLNMVSEQAQAKGLQLVYKQTEPIILKQMSEDHFKQLLLNLITNGIKYTDQGEVSVEAFLERGSYILRIKDTGIGIPKESMNHIFERFYRVDKSRSRKSGGTGLGLSIVKHIAQLYNAKIEVESEEGKGTCFTLTFK</sequence>
<dbReference type="Proteomes" id="UP000224460">
    <property type="component" value="Unassembled WGS sequence"/>
</dbReference>
<accession>A0AC61DBL8</accession>
<organism evidence="1 2">
    <name type="scientific">Sporanaerobium hydrogeniformans</name>
    <dbReference type="NCBI Taxonomy" id="3072179"/>
    <lineage>
        <taxon>Bacteria</taxon>
        <taxon>Bacillati</taxon>
        <taxon>Bacillota</taxon>
        <taxon>Clostridia</taxon>
        <taxon>Lachnospirales</taxon>
        <taxon>Lachnospiraceae</taxon>
        <taxon>Sporanaerobium</taxon>
    </lineage>
</organism>
<reference evidence="1" key="1">
    <citation type="submission" date="2017-10" db="EMBL/GenBank/DDBJ databases">
        <title>Genome sequence of cellulolytic Lachnospiraceae bacterium XHS1971 isolated from hotspring sediment.</title>
        <authorList>
            <person name="Vasudevan G."/>
            <person name="Joshi A.J."/>
            <person name="Hivarkar S."/>
            <person name="Lanjekar V.B."/>
            <person name="Dhakephalkar P.K."/>
            <person name="Dagar S."/>
        </authorList>
    </citation>
    <scope>NUCLEOTIDE SEQUENCE</scope>
    <source>
        <strain evidence="1">XHS1971</strain>
    </source>
</reference>
<comment type="caution">
    <text evidence="1">The sequence shown here is derived from an EMBL/GenBank/DDBJ whole genome shotgun (WGS) entry which is preliminary data.</text>
</comment>